<dbReference type="Proteomes" id="UP000697107">
    <property type="component" value="Unassembled WGS sequence"/>
</dbReference>
<dbReference type="Proteomes" id="UP000774804">
    <property type="component" value="Unassembled WGS sequence"/>
</dbReference>
<dbReference type="Proteomes" id="UP000735874">
    <property type="component" value="Unassembled WGS sequence"/>
</dbReference>
<evidence type="ECO:0000313" key="2">
    <source>
        <dbReference type="EMBL" id="KAG2859829.1"/>
    </source>
</evidence>
<name>A0A8T0ZBW7_9STRA</name>
<sequence length="62" mass="6489">MTLVTTEVMTAAVGRPVVMVTLARSHPSTKNIEVVEDDDVNVDGMGGTNDVDGMPNVSDAKT</sequence>
<accession>A0A8T0ZBW7</accession>
<feature type="region of interest" description="Disordered" evidence="1">
    <location>
        <begin position="39"/>
        <end position="62"/>
    </location>
</feature>
<dbReference type="EMBL" id="RCMG01000203">
    <property type="protein sequence ID" value="KAG2859829.1"/>
    <property type="molecule type" value="Genomic_DNA"/>
</dbReference>
<gene>
    <name evidence="2" type="ORF">PC113_g8575</name>
    <name evidence="3" type="ORF">PC115_g5656</name>
    <name evidence="4" type="ORF">PC118_g7856</name>
</gene>
<evidence type="ECO:0000313" key="4">
    <source>
        <dbReference type="EMBL" id="KAG2986345.1"/>
    </source>
</evidence>
<dbReference type="EMBL" id="RCML01000193">
    <property type="protein sequence ID" value="KAG2986345.1"/>
    <property type="molecule type" value="Genomic_DNA"/>
</dbReference>
<reference evidence="2" key="1">
    <citation type="submission" date="2018-10" db="EMBL/GenBank/DDBJ databases">
        <title>Effector identification in a new, highly contiguous assembly of the strawberry crown rot pathogen Phytophthora cactorum.</title>
        <authorList>
            <person name="Armitage A.D."/>
            <person name="Nellist C.F."/>
            <person name="Bates H."/>
            <person name="Vickerstaff R.J."/>
            <person name="Harrison R.J."/>
        </authorList>
    </citation>
    <scope>NUCLEOTIDE SEQUENCE</scope>
    <source>
        <strain evidence="2">15-7</strain>
        <strain evidence="3">4032</strain>
        <strain evidence="4">P415</strain>
    </source>
</reference>
<evidence type="ECO:0000313" key="3">
    <source>
        <dbReference type="EMBL" id="KAG2932766.1"/>
    </source>
</evidence>
<evidence type="ECO:0000313" key="5">
    <source>
        <dbReference type="Proteomes" id="UP000735874"/>
    </source>
</evidence>
<evidence type="ECO:0000256" key="1">
    <source>
        <dbReference type="SAM" id="MobiDB-lite"/>
    </source>
</evidence>
<dbReference type="AlphaFoldDB" id="A0A8T0ZBW7"/>
<comment type="caution">
    <text evidence="2">The sequence shown here is derived from an EMBL/GenBank/DDBJ whole genome shotgun (WGS) entry which is preliminary data.</text>
</comment>
<proteinExistence type="predicted"/>
<organism evidence="2 5">
    <name type="scientific">Phytophthora cactorum</name>
    <dbReference type="NCBI Taxonomy" id="29920"/>
    <lineage>
        <taxon>Eukaryota</taxon>
        <taxon>Sar</taxon>
        <taxon>Stramenopiles</taxon>
        <taxon>Oomycota</taxon>
        <taxon>Peronosporomycetes</taxon>
        <taxon>Peronosporales</taxon>
        <taxon>Peronosporaceae</taxon>
        <taxon>Phytophthora</taxon>
    </lineage>
</organism>
<dbReference type="EMBL" id="RCMI01000119">
    <property type="protein sequence ID" value="KAG2932766.1"/>
    <property type="molecule type" value="Genomic_DNA"/>
</dbReference>
<protein>
    <submittedName>
        <fullName evidence="2">Uncharacterized protein</fullName>
    </submittedName>
</protein>